<dbReference type="GO" id="GO:0003677">
    <property type="term" value="F:DNA binding"/>
    <property type="evidence" value="ECO:0007669"/>
    <property type="project" value="UniProtKB-KW"/>
</dbReference>
<keyword evidence="7" id="KW-1185">Reference proteome</keyword>
<dbReference type="Gene3D" id="1.10.443.10">
    <property type="entry name" value="Intergrase catalytic core"/>
    <property type="match status" value="1"/>
</dbReference>
<accession>A0A9Y2IQC0</accession>
<organism evidence="6 7">
    <name type="scientific">Amycolatopsis carbonis</name>
    <dbReference type="NCBI Taxonomy" id="715471"/>
    <lineage>
        <taxon>Bacteria</taxon>
        <taxon>Bacillati</taxon>
        <taxon>Actinomycetota</taxon>
        <taxon>Actinomycetes</taxon>
        <taxon>Pseudonocardiales</taxon>
        <taxon>Pseudonocardiaceae</taxon>
        <taxon>Amycolatopsis</taxon>
    </lineage>
</organism>
<evidence type="ECO:0000256" key="3">
    <source>
        <dbReference type="ARBA" id="ARBA00023125"/>
    </source>
</evidence>
<dbReference type="Pfam" id="PF22022">
    <property type="entry name" value="Phage_int_M"/>
    <property type="match status" value="1"/>
</dbReference>
<evidence type="ECO:0000313" key="6">
    <source>
        <dbReference type="EMBL" id="WIX83476.1"/>
    </source>
</evidence>
<evidence type="ECO:0000259" key="5">
    <source>
        <dbReference type="PROSITE" id="PS51898"/>
    </source>
</evidence>
<dbReference type="PROSITE" id="PS51898">
    <property type="entry name" value="TYR_RECOMBINASE"/>
    <property type="match status" value="1"/>
</dbReference>
<protein>
    <submittedName>
        <fullName evidence="6">Tyrosine-type recombinase/integrase</fullName>
    </submittedName>
</protein>
<dbReference type="GO" id="GO:0006310">
    <property type="term" value="P:DNA recombination"/>
    <property type="evidence" value="ECO:0007669"/>
    <property type="project" value="UniProtKB-KW"/>
</dbReference>
<reference evidence="6 7" key="1">
    <citation type="submission" date="2023-06" db="EMBL/GenBank/DDBJ databases">
        <authorList>
            <person name="Oyuntsetseg B."/>
            <person name="Kim S.B."/>
        </authorList>
    </citation>
    <scope>NUCLEOTIDE SEQUENCE [LARGE SCALE GENOMIC DNA]</scope>
    <source>
        <strain evidence="6 7">2-15</strain>
    </source>
</reference>
<dbReference type="SUPFAM" id="SSF56349">
    <property type="entry name" value="DNA breaking-rejoining enzymes"/>
    <property type="match status" value="1"/>
</dbReference>
<dbReference type="InterPro" id="IPR011010">
    <property type="entry name" value="DNA_brk_join_enz"/>
</dbReference>
<dbReference type="PANTHER" id="PTHR30629">
    <property type="entry name" value="PROPHAGE INTEGRASE"/>
    <property type="match status" value="1"/>
</dbReference>
<dbReference type="InterPro" id="IPR013762">
    <property type="entry name" value="Integrase-like_cat_sf"/>
</dbReference>
<sequence>MSDWSLVRVKRQSPIKTLAVNGLKDALRIMSHRASDGDIDPSTRFQKVAELYLEELKEESELGSVSPSTVRVYRNVLKNWAYPKLGKLHCYDVIVTRCSNAVREARRKASYDTAKTLKSALSGVCDFAVRRGALEHNPMRDIGRMSRTKPKKKVVALDAAQRVDLHEKLVAYGQTRQVDACGRSLGRRGQLWRDLPDLMEVMLATGVRIGECLALLGPDIDLDNKTVAVTHHIIRVDEVGLVRRPLRKGNEDELLLKIPEWSIPVFRRRKATAGDGPLFASFAGGLLDPSNVINRVSEAMVAVGYDWVTSHVFRKTVGMVLDEADRPLTAIADQLGNSPEVANKHYRKVRTANAGNVEALEAMLPPGEE</sequence>
<name>A0A9Y2IQC0_9PSEU</name>
<gene>
    <name evidence="6" type="ORF">QRX50_23315</name>
</gene>
<dbReference type="GO" id="GO:0015074">
    <property type="term" value="P:DNA integration"/>
    <property type="evidence" value="ECO:0007669"/>
    <property type="project" value="UniProtKB-KW"/>
</dbReference>
<dbReference type="PANTHER" id="PTHR30629:SF6">
    <property type="entry name" value="PROPHAGE INTEGRASE INTA-RELATED"/>
    <property type="match status" value="1"/>
</dbReference>
<dbReference type="KEGG" id="acab:QRX50_23315"/>
<evidence type="ECO:0000256" key="4">
    <source>
        <dbReference type="ARBA" id="ARBA00023172"/>
    </source>
</evidence>
<evidence type="ECO:0000256" key="1">
    <source>
        <dbReference type="ARBA" id="ARBA00008857"/>
    </source>
</evidence>
<keyword evidence="4" id="KW-0233">DNA recombination</keyword>
<evidence type="ECO:0000256" key="2">
    <source>
        <dbReference type="ARBA" id="ARBA00022908"/>
    </source>
</evidence>
<dbReference type="Proteomes" id="UP001236014">
    <property type="component" value="Chromosome"/>
</dbReference>
<dbReference type="InterPro" id="IPR053876">
    <property type="entry name" value="Phage_int_M"/>
</dbReference>
<keyword evidence="2" id="KW-0229">DNA integration</keyword>
<comment type="similarity">
    <text evidence="1">Belongs to the 'phage' integrase family.</text>
</comment>
<dbReference type="InterPro" id="IPR050808">
    <property type="entry name" value="Phage_Integrase"/>
</dbReference>
<dbReference type="InterPro" id="IPR002104">
    <property type="entry name" value="Integrase_catalytic"/>
</dbReference>
<feature type="domain" description="Tyr recombinase" evidence="5">
    <location>
        <begin position="168"/>
        <end position="361"/>
    </location>
</feature>
<dbReference type="Pfam" id="PF00589">
    <property type="entry name" value="Phage_integrase"/>
    <property type="match status" value="1"/>
</dbReference>
<evidence type="ECO:0000313" key="7">
    <source>
        <dbReference type="Proteomes" id="UP001236014"/>
    </source>
</evidence>
<proteinExistence type="inferred from homology"/>
<dbReference type="EMBL" id="CP127294">
    <property type="protein sequence ID" value="WIX83476.1"/>
    <property type="molecule type" value="Genomic_DNA"/>
</dbReference>
<dbReference type="RefSeq" id="WP_285974026.1">
    <property type="nucleotide sequence ID" value="NZ_CP127294.1"/>
</dbReference>
<dbReference type="Gene3D" id="1.10.150.130">
    <property type="match status" value="1"/>
</dbReference>
<keyword evidence="3" id="KW-0238">DNA-binding</keyword>
<dbReference type="AlphaFoldDB" id="A0A9Y2IQC0"/>
<dbReference type="InterPro" id="IPR010998">
    <property type="entry name" value="Integrase_recombinase_N"/>
</dbReference>